<reference evidence="1" key="1">
    <citation type="journal article" date="2020" name="Stud. Mycol.">
        <title>101 Dothideomycetes genomes: a test case for predicting lifestyles and emergence of pathogens.</title>
        <authorList>
            <person name="Haridas S."/>
            <person name="Albert R."/>
            <person name="Binder M."/>
            <person name="Bloem J."/>
            <person name="Labutti K."/>
            <person name="Salamov A."/>
            <person name="Andreopoulos B."/>
            <person name="Baker S."/>
            <person name="Barry K."/>
            <person name="Bills G."/>
            <person name="Bluhm B."/>
            <person name="Cannon C."/>
            <person name="Castanera R."/>
            <person name="Culley D."/>
            <person name="Daum C."/>
            <person name="Ezra D."/>
            <person name="Gonzalez J."/>
            <person name="Henrissat B."/>
            <person name="Kuo A."/>
            <person name="Liang C."/>
            <person name="Lipzen A."/>
            <person name="Lutzoni F."/>
            <person name="Magnuson J."/>
            <person name="Mondo S."/>
            <person name="Nolan M."/>
            <person name="Ohm R."/>
            <person name="Pangilinan J."/>
            <person name="Park H.-J."/>
            <person name="Ramirez L."/>
            <person name="Alfaro M."/>
            <person name="Sun H."/>
            <person name="Tritt A."/>
            <person name="Yoshinaga Y."/>
            <person name="Zwiers L.-H."/>
            <person name="Turgeon B."/>
            <person name="Goodwin S."/>
            <person name="Spatafora J."/>
            <person name="Crous P."/>
            <person name="Grigoriev I."/>
        </authorList>
    </citation>
    <scope>NUCLEOTIDE SEQUENCE</scope>
    <source>
        <strain evidence="1">CBS 175.79</strain>
    </source>
</reference>
<protein>
    <recommendedName>
        <fullName evidence="3">F-box domain-containing protein</fullName>
    </recommendedName>
</protein>
<dbReference type="Proteomes" id="UP000799778">
    <property type="component" value="Unassembled WGS sequence"/>
</dbReference>
<dbReference type="GeneID" id="54286412"/>
<dbReference type="OrthoDB" id="62952at2759"/>
<dbReference type="PANTHER" id="PTHR42085:SF7">
    <property type="entry name" value="F-BOX DOMAIN-CONTAINING PROTEIN"/>
    <property type="match status" value="1"/>
</dbReference>
<dbReference type="PANTHER" id="PTHR42085">
    <property type="entry name" value="F-BOX DOMAIN-CONTAINING PROTEIN"/>
    <property type="match status" value="1"/>
</dbReference>
<organism evidence="1 2">
    <name type="scientific">Aaosphaeria arxii CBS 175.79</name>
    <dbReference type="NCBI Taxonomy" id="1450172"/>
    <lineage>
        <taxon>Eukaryota</taxon>
        <taxon>Fungi</taxon>
        <taxon>Dikarya</taxon>
        <taxon>Ascomycota</taxon>
        <taxon>Pezizomycotina</taxon>
        <taxon>Dothideomycetes</taxon>
        <taxon>Pleosporomycetidae</taxon>
        <taxon>Pleosporales</taxon>
        <taxon>Pleosporales incertae sedis</taxon>
        <taxon>Aaosphaeria</taxon>
    </lineage>
</organism>
<proteinExistence type="predicted"/>
<keyword evidence="2" id="KW-1185">Reference proteome</keyword>
<evidence type="ECO:0000313" key="2">
    <source>
        <dbReference type="Proteomes" id="UP000799778"/>
    </source>
</evidence>
<sequence length="284" mass="32987">MAENSSIALEERFEKHLEVLSARIEKLEKLMSPPGTPAPTSRLLSLPIELRLEVYRHCIPQNRTVDVELSCFIYQSSDLDDMQDFAGFIYDLEDGSGDRPDLANNISISTYRNGIKSNLNSILRVSKQISEEALNVLYGDNYFELRLTGFGKSQFRRNFSYQNRQRIKRLVLIAQPEDSSCTKQSRVDDALWRFMLPQLTMLRIVIDTPVYKENIFDARTPKQKMEQCINWLLPYMQCFGQYLRAETKVEVDANGHAEMEELAKDCLPHGYQKVKYLRFGFFIL</sequence>
<name>A0A6A5XEK2_9PLEO</name>
<dbReference type="RefSeq" id="XP_033379841.1">
    <property type="nucleotide sequence ID" value="XM_033529015.1"/>
</dbReference>
<accession>A0A6A5XEK2</accession>
<evidence type="ECO:0008006" key="3">
    <source>
        <dbReference type="Google" id="ProtNLM"/>
    </source>
</evidence>
<dbReference type="InterPro" id="IPR038883">
    <property type="entry name" value="AN11006-like"/>
</dbReference>
<evidence type="ECO:0000313" key="1">
    <source>
        <dbReference type="EMBL" id="KAF2011502.1"/>
    </source>
</evidence>
<dbReference type="AlphaFoldDB" id="A0A6A5XEK2"/>
<dbReference type="EMBL" id="ML978074">
    <property type="protein sequence ID" value="KAF2011502.1"/>
    <property type="molecule type" value="Genomic_DNA"/>
</dbReference>
<gene>
    <name evidence="1" type="ORF">BU24DRAFT_426585</name>
</gene>